<comment type="function">
    <text evidence="7">Responsible for the coupling of flagellin expression to flagellar assembly by preventing expression of the flagellin genes when a component of the middle class of proteins is defective. It negatively regulates flagellar genes by inhibiting the activity of FliA by directly binding to FliA.</text>
</comment>
<comment type="similarity">
    <text evidence="1">Belongs to the FlgM family.</text>
</comment>
<evidence type="ECO:0000256" key="4">
    <source>
        <dbReference type="ARBA" id="ARBA00022795"/>
    </source>
</evidence>
<evidence type="ECO:0000256" key="1">
    <source>
        <dbReference type="ARBA" id="ARBA00005322"/>
    </source>
</evidence>
<gene>
    <name evidence="11" type="ORF">DET45_105134</name>
</gene>
<evidence type="ECO:0000256" key="7">
    <source>
        <dbReference type="ARBA" id="ARBA00024739"/>
    </source>
</evidence>
<dbReference type="InterPro" id="IPR031316">
    <property type="entry name" value="FlgM_C"/>
</dbReference>
<keyword evidence="12" id="KW-1185">Reference proteome</keyword>
<evidence type="ECO:0000256" key="5">
    <source>
        <dbReference type="ARBA" id="ARBA00023015"/>
    </source>
</evidence>
<dbReference type="Proteomes" id="UP000246964">
    <property type="component" value="Unassembled WGS sequence"/>
</dbReference>
<keyword evidence="5" id="KW-0805">Transcription regulation</keyword>
<keyword evidence="6" id="KW-0804">Transcription</keyword>
<evidence type="ECO:0000256" key="6">
    <source>
        <dbReference type="ARBA" id="ARBA00023163"/>
    </source>
</evidence>
<proteinExistence type="inferred from homology"/>
<evidence type="ECO:0000256" key="3">
    <source>
        <dbReference type="ARBA" id="ARBA00022491"/>
    </source>
</evidence>
<dbReference type="RefSeq" id="WP_219968240.1">
    <property type="nucleotide sequence ID" value="NZ_QGTT01000005.1"/>
</dbReference>
<dbReference type="AlphaFoldDB" id="A0A317Q9Q6"/>
<feature type="domain" description="Anti-sigma-28 factor FlgM C-terminal" evidence="10">
    <location>
        <begin position="41"/>
        <end position="83"/>
    </location>
</feature>
<name>A0A317Q9Q6_9GAMM</name>
<dbReference type="InterPro" id="IPR007412">
    <property type="entry name" value="FlgM"/>
</dbReference>
<evidence type="ECO:0000259" key="10">
    <source>
        <dbReference type="Pfam" id="PF04316"/>
    </source>
</evidence>
<comment type="caution">
    <text evidence="11">The sequence shown here is derived from an EMBL/GenBank/DDBJ whole genome shotgun (WGS) entry which is preliminary data.</text>
</comment>
<dbReference type="Pfam" id="PF04316">
    <property type="entry name" value="FlgM"/>
    <property type="match status" value="1"/>
</dbReference>
<organism evidence="11 12">
    <name type="scientific">Pseudidiomarina maritima</name>
    <dbReference type="NCBI Taxonomy" id="519453"/>
    <lineage>
        <taxon>Bacteria</taxon>
        <taxon>Pseudomonadati</taxon>
        <taxon>Pseudomonadota</taxon>
        <taxon>Gammaproteobacteria</taxon>
        <taxon>Alteromonadales</taxon>
        <taxon>Idiomarinaceae</taxon>
        <taxon>Pseudidiomarina</taxon>
    </lineage>
</organism>
<keyword evidence="4" id="KW-1005">Bacterial flagellum biogenesis</keyword>
<keyword evidence="3" id="KW-0678">Repressor</keyword>
<feature type="region of interest" description="Disordered" evidence="9">
    <location>
        <begin position="1"/>
        <end position="33"/>
    </location>
</feature>
<sequence>MKVNGFQSLNNLTQTESSRSQATTKKADTAAPAAHADVVTHLSSAAQDASQDIDMVRVEELRQAIRDGSLSMNADKIAEGLLKSLTDEV</sequence>
<accession>A0A317Q9Q6</accession>
<dbReference type="GO" id="GO:0045892">
    <property type="term" value="P:negative regulation of DNA-templated transcription"/>
    <property type="evidence" value="ECO:0007669"/>
    <property type="project" value="InterPro"/>
</dbReference>
<feature type="compositionally biased region" description="Polar residues" evidence="9">
    <location>
        <begin position="1"/>
        <end position="21"/>
    </location>
</feature>
<dbReference type="InterPro" id="IPR035890">
    <property type="entry name" value="Anti-sigma-28_factor_FlgM_sf"/>
</dbReference>
<evidence type="ECO:0000256" key="2">
    <source>
        <dbReference type="ARBA" id="ARBA00017823"/>
    </source>
</evidence>
<dbReference type="NCBIfam" id="TIGR03824">
    <property type="entry name" value="FlgM_jcvi"/>
    <property type="match status" value="1"/>
</dbReference>
<evidence type="ECO:0000256" key="9">
    <source>
        <dbReference type="SAM" id="MobiDB-lite"/>
    </source>
</evidence>
<protein>
    <recommendedName>
        <fullName evidence="2">Negative regulator of flagellin synthesis</fullName>
    </recommendedName>
    <alternativeName>
        <fullName evidence="8">Anti-sigma-28 factor</fullName>
    </alternativeName>
</protein>
<dbReference type="GO" id="GO:0044781">
    <property type="term" value="P:bacterial-type flagellum organization"/>
    <property type="evidence" value="ECO:0007669"/>
    <property type="project" value="UniProtKB-KW"/>
</dbReference>
<reference evidence="11 12" key="1">
    <citation type="submission" date="2018-05" db="EMBL/GenBank/DDBJ databases">
        <title>Freshwater and sediment microbial communities from various areas in North America, analyzing microbe dynamics in response to fracking.</title>
        <authorList>
            <person name="Lamendella R."/>
        </authorList>
    </citation>
    <scope>NUCLEOTIDE SEQUENCE [LARGE SCALE GENOMIC DNA]</scope>
    <source>
        <strain evidence="11 12">125B1</strain>
    </source>
</reference>
<dbReference type="EMBL" id="QGTT01000005">
    <property type="protein sequence ID" value="PWW13788.1"/>
    <property type="molecule type" value="Genomic_DNA"/>
</dbReference>
<dbReference type="SUPFAM" id="SSF101498">
    <property type="entry name" value="Anti-sigma factor FlgM"/>
    <property type="match status" value="1"/>
</dbReference>
<evidence type="ECO:0000313" key="11">
    <source>
        <dbReference type="EMBL" id="PWW13788.1"/>
    </source>
</evidence>
<evidence type="ECO:0000256" key="8">
    <source>
        <dbReference type="ARBA" id="ARBA00030117"/>
    </source>
</evidence>
<evidence type="ECO:0000313" key="12">
    <source>
        <dbReference type="Proteomes" id="UP000246964"/>
    </source>
</evidence>